<dbReference type="PANTHER" id="PTHR43406:SF1">
    <property type="entry name" value="TRYPTOPHAN SYNTHASE ALPHA CHAIN, CHLOROPLASTIC"/>
    <property type="match status" value="1"/>
</dbReference>
<evidence type="ECO:0000256" key="5">
    <source>
        <dbReference type="ARBA" id="ARBA00022822"/>
    </source>
</evidence>
<comment type="function">
    <text evidence="1 9">The alpha subunit is responsible for the aldol cleavage of indoleglycerol phosphate to indole and glyceraldehyde 3-phosphate.</text>
</comment>
<comment type="similarity">
    <text evidence="9 10">Belongs to the TrpA family.</text>
</comment>
<dbReference type="InterPro" id="IPR002028">
    <property type="entry name" value="Trp_synthase_suA"/>
</dbReference>
<dbReference type="OrthoDB" id="9804578at2"/>
<evidence type="ECO:0000256" key="8">
    <source>
        <dbReference type="ARBA" id="ARBA00049047"/>
    </source>
</evidence>
<dbReference type="PROSITE" id="PS00167">
    <property type="entry name" value="TRP_SYNTHASE_ALPHA"/>
    <property type="match status" value="1"/>
</dbReference>
<protein>
    <recommendedName>
        <fullName evidence="9">Tryptophan synthase alpha chain</fullName>
        <ecNumber evidence="9">4.2.1.20</ecNumber>
    </recommendedName>
</protein>
<evidence type="ECO:0000256" key="9">
    <source>
        <dbReference type="HAMAP-Rule" id="MF_00131"/>
    </source>
</evidence>
<comment type="pathway">
    <text evidence="2 9">Amino-acid biosynthesis; L-tryptophan biosynthesis; L-tryptophan from chorismate: step 5/5.</text>
</comment>
<evidence type="ECO:0000256" key="1">
    <source>
        <dbReference type="ARBA" id="ARBA00003365"/>
    </source>
</evidence>
<name>A0A1E5GT19_9ENTE</name>
<dbReference type="FunFam" id="3.20.20.70:FF:000037">
    <property type="entry name" value="Tryptophan synthase alpha chain"/>
    <property type="match status" value="1"/>
</dbReference>
<evidence type="ECO:0000256" key="6">
    <source>
        <dbReference type="ARBA" id="ARBA00023141"/>
    </source>
</evidence>
<dbReference type="InterPro" id="IPR018204">
    <property type="entry name" value="Trp_synthase_alpha_AS"/>
</dbReference>
<keyword evidence="12" id="KW-1185">Reference proteome</keyword>
<proteinExistence type="inferred from homology"/>
<dbReference type="Pfam" id="PF00290">
    <property type="entry name" value="Trp_syntA"/>
    <property type="match status" value="1"/>
</dbReference>
<dbReference type="UniPathway" id="UPA00035">
    <property type="reaction ID" value="UER00044"/>
</dbReference>
<reference evidence="12" key="1">
    <citation type="submission" date="2016-09" db="EMBL/GenBank/DDBJ databases">
        <authorList>
            <person name="Gulvik C.A."/>
        </authorList>
    </citation>
    <scope>NUCLEOTIDE SEQUENCE [LARGE SCALE GENOMIC DNA]</scope>
    <source>
        <strain evidence="12">LMG 26306</strain>
    </source>
</reference>
<sequence length="257" mass="27961">MKTLTKQLTKKQQANETIFVPYIMAGAQGLEQLAEEIQLLTDAGASAIELGIPFSDPVADGPVIQAAGLRALGKGVTLGKIIQQLKQIKTPTPLVLMTYFNPVFTYGLEKFIQELAETNVLGLIIPDLPYEHRELLIPLLKNSDISLIPLVALTTPRERIPELVKAGEGFIYAVAVNGVTGAGRNYQETLDEHLAYIQEVSDKPVLAGFGVSSKEHVERFRKSCAGVIVGSKIVQLLSEGEKSEVTTFIEEAVSNEF</sequence>
<keyword evidence="5 9" id="KW-0822">Tryptophan biosynthesis</keyword>
<dbReference type="GO" id="GO:0005829">
    <property type="term" value="C:cytosol"/>
    <property type="evidence" value="ECO:0007669"/>
    <property type="project" value="TreeGrafter"/>
</dbReference>
<accession>A0A1E5GT19</accession>
<comment type="subunit">
    <text evidence="3 9">Tetramer of two alpha and two beta chains.</text>
</comment>
<dbReference type="NCBIfam" id="TIGR00262">
    <property type="entry name" value="trpA"/>
    <property type="match status" value="1"/>
</dbReference>
<dbReference type="InterPro" id="IPR011060">
    <property type="entry name" value="RibuloseP-bd_barrel"/>
</dbReference>
<evidence type="ECO:0000313" key="11">
    <source>
        <dbReference type="EMBL" id="OEG15826.1"/>
    </source>
</evidence>
<dbReference type="Proteomes" id="UP000094764">
    <property type="component" value="Unassembled WGS sequence"/>
</dbReference>
<dbReference type="EC" id="4.2.1.20" evidence="9"/>
<keyword evidence="6 9" id="KW-0057">Aromatic amino acid biosynthesis</keyword>
<evidence type="ECO:0000256" key="7">
    <source>
        <dbReference type="ARBA" id="ARBA00023239"/>
    </source>
</evidence>
<comment type="caution">
    <text evidence="11">The sequence shown here is derived from an EMBL/GenBank/DDBJ whole genome shotgun (WGS) entry which is preliminary data.</text>
</comment>
<dbReference type="EMBL" id="MIKB01000014">
    <property type="protein sequence ID" value="OEG15826.1"/>
    <property type="molecule type" value="Genomic_DNA"/>
</dbReference>
<keyword evidence="7 9" id="KW-0456">Lyase</keyword>
<dbReference type="STRING" id="903983.BCR23_06680"/>
<gene>
    <name evidence="9" type="primary">trpA</name>
    <name evidence="11" type="ORF">BCR23_06680</name>
</gene>
<dbReference type="AlphaFoldDB" id="A0A1E5GT19"/>
<evidence type="ECO:0000256" key="4">
    <source>
        <dbReference type="ARBA" id="ARBA00022605"/>
    </source>
</evidence>
<organism evidence="11 12">
    <name type="scientific">Enterococcus quebecensis</name>
    <dbReference type="NCBI Taxonomy" id="903983"/>
    <lineage>
        <taxon>Bacteria</taxon>
        <taxon>Bacillati</taxon>
        <taxon>Bacillota</taxon>
        <taxon>Bacilli</taxon>
        <taxon>Lactobacillales</taxon>
        <taxon>Enterococcaceae</taxon>
        <taxon>Enterococcus</taxon>
    </lineage>
</organism>
<dbReference type="GO" id="GO:0004834">
    <property type="term" value="F:tryptophan synthase activity"/>
    <property type="evidence" value="ECO:0007669"/>
    <property type="project" value="UniProtKB-UniRule"/>
</dbReference>
<dbReference type="InterPro" id="IPR013785">
    <property type="entry name" value="Aldolase_TIM"/>
</dbReference>
<feature type="active site" description="Proton acceptor" evidence="9">
    <location>
        <position position="49"/>
    </location>
</feature>
<dbReference type="Gene3D" id="3.20.20.70">
    <property type="entry name" value="Aldolase class I"/>
    <property type="match status" value="1"/>
</dbReference>
<evidence type="ECO:0000256" key="10">
    <source>
        <dbReference type="RuleBase" id="RU003662"/>
    </source>
</evidence>
<dbReference type="SUPFAM" id="SSF51366">
    <property type="entry name" value="Ribulose-phoshate binding barrel"/>
    <property type="match status" value="1"/>
</dbReference>
<evidence type="ECO:0000256" key="3">
    <source>
        <dbReference type="ARBA" id="ARBA00011270"/>
    </source>
</evidence>
<keyword evidence="4 9" id="KW-0028">Amino-acid biosynthesis</keyword>
<dbReference type="HAMAP" id="MF_00131">
    <property type="entry name" value="Trp_synth_alpha"/>
    <property type="match status" value="1"/>
</dbReference>
<evidence type="ECO:0000256" key="2">
    <source>
        <dbReference type="ARBA" id="ARBA00004733"/>
    </source>
</evidence>
<comment type="catalytic activity">
    <reaction evidence="8 9">
        <text>(1S,2R)-1-C-(indol-3-yl)glycerol 3-phosphate + L-serine = D-glyceraldehyde 3-phosphate + L-tryptophan + H2O</text>
        <dbReference type="Rhea" id="RHEA:10532"/>
        <dbReference type="ChEBI" id="CHEBI:15377"/>
        <dbReference type="ChEBI" id="CHEBI:33384"/>
        <dbReference type="ChEBI" id="CHEBI:57912"/>
        <dbReference type="ChEBI" id="CHEBI:58866"/>
        <dbReference type="ChEBI" id="CHEBI:59776"/>
        <dbReference type="EC" id="4.2.1.20"/>
    </reaction>
</comment>
<dbReference type="RefSeq" id="WP_069635026.1">
    <property type="nucleotide sequence ID" value="NZ_JXKZ01000012.1"/>
</dbReference>
<dbReference type="CDD" id="cd04724">
    <property type="entry name" value="Tryptophan_synthase_alpha"/>
    <property type="match status" value="1"/>
</dbReference>
<evidence type="ECO:0000313" key="12">
    <source>
        <dbReference type="Proteomes" id="UP000094764"/>
    </source>
</evidence>
<dbReference type="PANTHER" id="PTHR43406">
    <property type="entry name" value="TRYPTOPHAN SYNTHASE, ALPHA CHAIN"/>
    <property type="match status" value="1"/>
</dbReference>
<feature type="active site" description="Proton acceptor" evidence="9">
    <location>
        <position position="60"/>
    </location>
</feature>